<dbReference type="InterPro" id="IPR008979">
    <property type="entry name" value="Galactose-bd-like_sf"/>
</dbReference>
<proteinExistence type="predicted"/>
<sequence length="269" mass="29345">MKKFYTAIAIVAMAFTVQAQTLLNENGSLETWEDGTMAPEGWFFSPNNLSNGIISKVEGDAQDGNISVKIEARAASSGNNNGGLQDIEVTAGETYTVSFWYKSEGSELNFKHWFQWRTLNEEGANVNLPENVETFQPADSHVAVSEWTEVVVSEVAPEGAVGIRVNFRNYANSSDIYLDNVKVYQGQPTSTQKNSIEGLSIYPNPASDVVNVISNSLSNKDIVITDLLGKTVLKANVSQSVNISSLKSGVYMMQITQDGKSATRKLVVK</sequence>
<dbReference type="Pfam" id="PF18962">
    <property type="entry name" value="Por_Secre_tail"/>
    <property type="match status" value="1"/>
</dbReference>
<feature type="domain" description="Secretion system C-terminal sorting" evidence="3">
    <location>
        <begin position="201"/>
        <end position="268"/>
    </location>
</feature>
<keyword evidence="5" id="KW-1185">Reference proteome</keyword>
<feature type="signal peptide" evidence="2">
    <location>
        <begin position="1"/>
        <end position="19"/>
    </location>
</feature>
<dbReference type="AlphaFoldDB" id="A0A2M9R5X5"/>
<dbReference type="Proteomes" id="UP000231960">
    <property type="component" value="Unassembled WGS sequence"/>
</dbReference>
<evidence type="ECO:0000256" key="1">
    <source>
        <dbReference type="ARBA" id="ARBA00022729"/>
    </source>
</evidence>
<organism evidence="4 5">
    <name type="scientific">Avrilella dinanensis</name>
    <dbReference type="NCBI Taxonomy" id="2008672"/>
    <lineage>
        <taxon>Bacteria</taxon>
        <taxon>Pseudomonadati</taxon>
        <taxon>Bacteroidota</taxon>
        <taxon>Flavobacteriia</taxon>
        <taxon>Flavobacteriales</taxon>
        <taxon>Flavobacteriaceae</taxon>
        <taxon>Avrilella</taxon>
    </lineage>
</organism>
<name>A0A2M9R5X5_9FLAO</name>
<evidence type="ECO:0000256" key="2">
    <source>
        <dbReference type="SAM" id="SignalP"/>
    </source>
</evidence>
<dbReference type="NCBIfam" id="TIGR04183">
    <property type="entry name" value="Por_Secre_tail"/>
    <property type="match status" value="1"/>
</dbReference>
<dbReference type="OrthoDB" id="1056765at2"/>
<dbReference type="InterPro" id="IPR026444">
    <property type="entry name" value="Secre_tail"/>
</dbReference>
<protein>
    <recommendedName>
        <fullName evidence="3">Secretion system C-terminal sorting domain-containing protein</fullName>
    </recommendedName>
</protein>
<feature type="chain" id="PRO_5014689778" description="Secretion system C-terminal sorting domain-containing protein" evidence="2">
    <location>
        <begin position="20"/>
        <end position="269"/>
    </location>
</feature>
<dbReference type="Gene3D" id="2.60.120.260">
    <property type="entry name" value="Galactose-binding domain-like"/>
    <property type="match status" value="1"/>
</dbReference>
<evidence type="ECO:0000313" key="5">
    <source>
        <dbReference type="Proteomes" id="UP000231960"/>
    </source>
</evidence>
<evidence type="ECO:0000259" key="3">
    <source>
        <dbReference type="Pfam" id="PF18962"/>
    </source>
</evidence>
<accession>A0A2M9R5X5</accession>
<gene>
    <name evidence="4" type="ORF">CDL10_06790</name>
</gene>
<comment type="caution">
    <text evidence="4">The sequence shown here is derived from an EMBL/GenBank/DDBJ whole genome shotgun (WGS) entry which is preliminary data.</text>
</comment>
<keyword evidence="1 2" id="KW-0732">Signal</keyword>
<dbReference type="SUPFAM" id="SSF49785">
    <property type="entry name" value="Galactose-binding domain-like"/>
    <property type="match status" value="1"/>
</dbReference>
<dbReference type="EMBL" id="NIPO01000001">
    <property type="protein sequence ID" value="PJR04268.1"/>
    <property type="molecule type" value="Genomic_DNA"/>
</dbReference>
<reference evidence="4 5" key="1">
    <citation type="submission" date="2017-06" db="EMBL/GenBank/DDBJ databases">
        <title>Description of Avrilella dinanensis gen. nov. sp. nov.</title>
        <authorList>
            <person name="Leyer C."/>
            <person name="Sassi M."/>
            <person name="Minet J."/>
            <person name="Kayal S."/>
            <person name="Cattoir V."/>
        </authorList>
    </citation>
    <scope>NUCLEOTIDE SEQUENCE [LARGE SCALE GENOMIC DNA]</scope>
    <source>
        <strain evidence="4 5">UR159</strain>
    </source>
</reference>
<dbReference type="RefSeq" id="WP_100677829.1">
    <property type="nucleotide sequence ID" value="NZ_NIPO01000001.1"/>
</dbReference>
<evidence type="ECO:0000313" key="4">
    <source>
        <dbReference type="EMBL" id="PJR04268.1"/>
    </source>
</evidence>